<dbReference type="GeneID" id="54552676"/>
<name>A0A6A6JZ87_WESOR</name>
<dbReference type="RefSeq" id="XP_033658613.1">
    <property type="nucleotide sequence ID" value="XM_033799501.1"/>
</dbReference>
<protein>
    <submittedName>
        <fullName evidence="1">Uncharacterized protein</fullName>
    </submittedName>
</protein>
<evidence type="ECO:0000313" key="2">
    <source>
        <dbReference type="Proteomes" id="UP000800097"/>
    </source>
</evidence>
<proteinExistence type="predicted"/>
<evidence type="ECO:0000313" key="1">
    <source>
        <dbReference type="EMBL" id="KAF2281076.1"/>
    </source>
</evidence>
<dbReference type="AlphaFoldDB" id="A0A6A6JZ87"/>
<dbReference type="Proteomes" id="UP000800097">
    <property type="component" value="Unassembled WGS sequence"/>
</dbReference>
<keyword evidence="2" id="KW-1185">Reference proteome</keyword>
<accession>A0A6A6JZ87</accession>
<organism evidence="1 2">
    <name type="scientific">Westerdykella ornata</name>
    <dbReference type="NCBI Taxonomy" id="318751"/>
    <lineage>
        <taxon>Eukaryota</taxon>
        <taxon>Fungi</taxon>
        <taxon>Dikarya</taxon>
        <taxon>Ascomycota</taxon>
        <taxon>Pezizomycotina</taxon>
        <taxon>Dothideomycetes</taxon>
        <taxon>Pleosporomycetidae</taxon>
        <taxon>Pleosporales</taxon>
        <taxon>Sporormiaceae</taxon>
        <taxon>Westerdykella</taxon>
    </lineage>
</organism>
<gene>
    <name evidence="1" type="ORF">EI97DRAFT_438477</name>
</gene>
<sequence>MMRMTEAQGRSFASFSRSASLPGARLCKVKIIRSGCTKHHRRTLIFLCRNKFGRAARIEVIPNSKAGFVNPAEAEGFITRLKEHYKFPEFEEGTKWWAKCYECCEYPLQWPESWSSDVVRQVESMTHRDEDGQLNKNEMDRLREIIRIGQCPDNHHPWQRGVEYWEVDGIPRGQSEEAP</sequence>
<dbReference type="EMBL" id="ML986484">
    <property type="protein sequence ID" value="KAF2281076.1"/>
    <property type="molecule type" value="Genomic_DNA"/>
</dbReference>
<reference evidence="1" key="1">
    <citation type="journal article" date="2020" name="Stud. Mycol.">
        <title>101 Dothideomycetes genomes: a test case for predicting lifestyles and emergence of pathogens.</title>
        <authorList>
            <person name="Haridas S."/>
            <person name="Albert R."/>
            <person name="Binder M."/>
            <person name="Bloem J."/>
            <person name="Labutti K."/>
            <person name="Salamov A."/>
            <person name="Andreopoulos B."/>
            <person name="Baker S."/>
            <person name="Barry K."/>
            <person name="Bills G."/>
            <person name="Bluhm B."/>
            <person name="Cannon C."/>
            <person name="Castanera R."/>
            <person name="Culley D."/>
            <person name="Daum C."/>
            <person name="Ezra D."/>
            <person name="Gonzalez J."/>
            <person name="Henrissat B."/>
            <person name="Kuo A."/>
            <person name="Liang C."/>
            <person name="Lipzen A."/>
            <person name="Lutzoni F."/>
            <person name="Magnuson J."/>
            <person name="Mondo S."/>
            <person name="Nolan M."/>
            <person name="Ohm R."/>
            <person name="Pangilinan J."/>
            <person name="Park H.-J."/>
            <person name="Ramirez L."/>
            <person name="Alfaro M."/>
            <person name="Sun H."/>
            <person name="Tritt A."/>
            <person name="Yoshinaga Y."/>
            <person name="Zwiers L.-H."/>
            <person name="Turgeon B."/>
            <person name="Goodwin S."/>
            <person name="Spatafora J."/>
            <person name="Crous P."/>
            <person name="Grigoriev I."/>
        </authorList>
    </citation>
    <scope>NUCLEOTIDE SEQUENCE</scope>
    <source>
        <strain evidence="1">CBS 379.55</strain>
    </source>
</reference>